<sequence length="330" mass="36684">MWPLHSGEASAPAAAMIGEYKQYEFPTTTNAQDKAPITDEAHRKKRRHEEKGLLLKEPDAIGLGNVLKGQAPLMRREMFRRRIFPIRFEESAKNVEEVQQLLMQRQPLGQFVISVFYLALLLIFIAFSLEITRIFEAADGVASPIKSALAPSLSNFNWVSYEAATIAQITPTPASISVTPDSGRPKNVFTISSKFDVASWLLYGFIPLLYGATSGTSNLGTARIVGNCFRLTFRQVELEEVEGYDLGYEGVWPLSWAGASASIAAAKLRSDNPLTNPSSSRFTYSYQFASSGDYKAFNQGGGYYQVICEGGSCFKRHWHFSKESKCSRLK</sequence>
<dbReference type="GeneID" id="25471481"/>
<dbReference type="AlphaFoldDB" id="U6MP31"/>
<protein>
    <submittedName>
        <fullName evidence="3">Uncharacterized protein</fullName>
    </submittedName>
</protein>
<organism evidence="3 4">
    <name type="scientific">Eimeria necatrix</name>
    <dbReference type="NCBI Taxonomy" id="51315"/>
    <lineage>
        <taxon>Eukaryota</taxon>
        <taxon>Sar</taxon>
        <taxon>Alveolata</taxon>
        <taxon>Apicomplexa</taxon>
        <taxon>Conoidasida</taxon>
        <taxon>Coccidia</taxon>
        <taxon>Eucoccidiorida</taxon>
        <taxon>Eimeriorina</taxon>
        <taxon>Eimeriidae</taxon>
        <taxon>Eimeria</taxon>
    </lineage>
</organism>
<feature type="region of interest" description="Disordered" evidence="1">
    <location>
        <begin position="28"/>
        <end position="49"/>
    </location>
</feature>
<evidence type="ECO:0000256" key="1">
    <source>
        <dbReference type="SAM" id="MobiDB-lite"/>
    </source>
</evidence>
<evidence type="ECO:0000256" key="2">
    <source>
        <dbReference type="SAM" id="Phobius"/>
    </source>
</evidence>
<dbReference type="RefSeq" id="XP_013434238.1">
    <property type="nucleotide sequence ID" value="XM_013578784.1"/>
</dbReference>
<keyword evidence="2" id="KW-1133">Transmembrane helix</keyword>
<dbReference type="VEuPathDB" id="ToxoDB:ENH_00012990"/>
<dbReference type="EMBL" id="HG723282">
    <property type="protein sequence ID" value="CDJ65771.1"/>
    <property type="molecule type" value="Genomic_DNA"/>
</dbReference>
<keyword evidence="2" id="KW-0472">Membrane</keyword>
<reference evidence="3" key="2">
    <citation type="submission" date="2013-10" db="EMBL/GenBank/DDBJ databases">
        <authorList>
            <person name="Aslett M."/>
        </authorList>
    </citation>
    <scope>NUCLEOTIDE SEQUENCE [LARGE SCALE GENOMIC DNA]</scope>
    <source>
        <strain evidence="3">Houghton</strain>
    </source>
</reference>
<dbReference type="Proteomes" id="UP000030754">
    <property type="component" value="Unassembled WGS sequence"/>
</dbReference>
<gene>
    <name evidence="3" type="ORF">ENH_00012990</name>
</gene>
<name>U6MP31_9EIME</name>
<accession>U6MP31</accession>
<evidence type="ECO:0000313" key="4">
    <source>
        <dbReference type="Proteomes" id="UP000030754"/>
    </source>
</evidence>
<dbReference type="OrthoDB" id="330982at2759"/>
<evidence type="ECO:0000313" key="3">
    <source>
        <dbReference type="EMBL" id="CDJ65771.1"/>
    </source>
</evidence>
<proteinExistence type="predicted"/>
<keyword evidence="4" id="KW-1185">Reference proteome</keyword>
<feature type="transmembrane region" description="Helical" evidence="2">
    <location>
        <begin position="108"/>
        <end position="129"/>
    </location>
</feature>
<keyword evidence="2" id="KW-0812">Transmembrane</keyword>
<reference evidence="3" key="1">
    <citation type="submission" date="2013-10" db="EMBL/GenBank/DDBJ databases">
        <title>Genomic analysis of the causative agents of coccidiosis in chickens.</title>
        <authorList>
            <person name="Reid A.J."/>
            <person name="Blake D."/>
            <person name="Billington K."/>
            <person name="Browne H."/>
            <person name="Dunn M."/>
            <person name="Hung S."/>
            <person name="Kawahara F."/>
            <person name="Miranda-Saavedra D."/>
            <person name="Mourier T."/>
            <person name="Nagra H."/>
            <person name="Otto T.D."/>
            <person name="Rawlings N."/>
            <person name="Sanchez A."/>
            <person name="Sanders M."/>
            <person name="Subramaniam C."/>
            <person name="Tay Y."/>
            <person name="Dear P."/>
            <person name="Doerig C."/>
            <person name="Gruber A."/>
            <person name="Parkinson J."/>
            <person name="Shirley M."/>
            <person name="Wan K.L."/>
            <person name="Berriman M."/>
            <person name="Tomley F."/>
            <person name="Pain A."/>
        </authorList>
    </citation>
    <scope>NUCLEOTIDE SEQUENCE [LARGE SCALE GENOMIC DNA]</scope>
    <source>
        <strain evidence="3">Houghton</strain>
    </source>
</reference>